<dbReference type="AlphaFoldDB" id="A0A402A108"/>
<dbReference type="PANTHER" id="PTHR43401">
    <property type="entry name" value="L-THREONINE 3-DEHYDROGENASE"/>
    <property type="match status" value="1"/>
</dbReference>
<dbReference type="RefSeq" id="WP_161975471.1">
    <property type="nucleotide sequence ID" value="NZ_BIFR01000001.1"/>
</dbReference>
<evidence type="ECO:0000259" key="4">
    <source>
        <dbReference type="SMART" id="SM00829"/>
    </source>
</evidence>
<feature type="domain" description="Enoyl reductase (ER)" evidence="4">
    <location>
        <begin position="8"/>
        <end position="337"/>
    </location>
</feature>
<protein>
    <submittedName>
        <fullName evidence="5">Galactitol-1-phosphate 5-dehydrogenase</fullName>
    </submittedName>
</protein>
<dbReference type="InterPro" id="IPR036291">
    <property type="entry name" value="NAD(P)-bd_dom_sf"/>
</dbReference>
<dbReference type="GO" id="GO:0046872">
    <property type="term" value="F:metal ion binding"/>
    <property type="evidence" value="ECO:0007669"/>
    <property type="project" value="UniProtKB-KW"/>
</dbReference>
<name>A0A402A108_9CHLR</name>
<dbReference type="InterPro" id="IPR013149">
    <property type="entry name" value="ADH-like_C"/>
</dbReference>
<dbReference type="Gene3D" id="3.90.180.10">
    <property type="entry name" value="Medium-chain alcohol dehydrogenases, catalytic domain"/>
    <property type="match status" value="1"/>
</dbReference>
<evidence type="ECO:0000256" key="1">
    <source>
        <dbReference type="ARBA" id="ARBA00022723"/>
    </source>
</evidence>
<dbReference type="Proteomes" id="UP000287352">
    <property type="component" value="Unassembled WGS sequence"/>
</dbReference>
<dbReference type="SUPFAM" id="SSF51735">
    <property type="entry name" value="NAD(P)-binding Rossmann-fold domains"/>
    <property type="match status" value="1"/>
</dbReference>
<dbReference type="Gene3D" id="3.40.50.720">
    <property type="entry name" value="NAD(P)-binding Rossmann-like Domain"/>
    <property type="match status" value="1"/>
</dbReference>
<sequence>MRALVYQGPRLLTMEDQEVPVPGVDEVLLRVRAVGICGSEIEGYLGFNSLRVPPLVMGHEFTGEIISTGPTKQSVPEVGRLVTVNPLLSCGDCVFCRAGMAHVCGQRKLIGAHRPGAFAEYVLVPAQAIIPLPPTVDATIGALSEPLAVALHAVNLGQIKSAHGVVVWGAGSIGLLAICAARLAQPAHLIAVDTNAARLEAARVAGATAVFDARETHVVDEIRHLLSDVAHTVVLDAVGRTVTRQSAVAAAGPAGRVIFLGLHDKETPLEINAVIRNEVQMQGSYAYTMPEFRHAVTLLAEGRVPTGPWLEVRDLSQGAESFAELVDRPGVASKIILEP</sequence>
<keyword evidence="1" id="KW-0479">Metal-binding</keyword>
<evidence type="ECO:0000256" key="2">
    <source>
        <dbReference type="ARBA" id="ARBA00022833"/>
    </source>
</evidence>
<evidence type="ECO:0000313" key="6">
    <source>
        <dbReference type="Proteomes" id="UP000287352"/>
    </source>
</evidence>
<organism evidence="5 6">
    <name type="scientific">Tengunoibacter tsumagoiensis</name>
    <dbReference type="NCBI Taxonomy" id="2014871"/>
    <lineage>
        <taxon>Bacteria</taxon>
        <taxon>Bacillati</taxon>
        <taxon>Chloroflexota</taxon>
        <taxon>Ktedonobacteria</taxon>
        <taxon>Ktedonobacterales</taxon>
        <taxon>Dictyobacteraceae</taxon>
        <taxon>Tengunoibacter</taxon>
    </lineage>
</organism>
<dbReference type="InterPro" id="IPR011032">
    <property type="entry name" value="GroES-like_sf"/>
</dbReference>
<dbReference type="Pfam" id="PF00107">
    <property type="entry name" value="ADH_zinc_N"/>
    <property type="match status" value="1"/>
</dbReference>
<keyword evidence="2" id="KW-0862">Zinc</keyword>
<gene>
    <name evidence="5" type="primary">adh</name>
    <name evidence="5" type="ORF">KTT_26010</name>
</gene>
<evidence type="ECO:0000256" key="3">
    <source>
        <dbReference type="ARBA" id="ARBA00023002"/>
    </source>
</evidence>
<comment type="caution">
    <text evidence="5">The sequence shown here is derived from an EMBL/GenBank/DDBJ whole genome shotgun (WGS) entry which is preliminary data.</text>
</comment>
<dbReference type="SUPFAM" id="SSF50129">
    <property type="entry name" value="GroES-like"/>
    <property type="match status" value="1"/>
</dbReference>
<dbReference type="GO" id="GO:0016491">
    <property type="term" value="F:oxidoreductase activity"/>
    <property type="evidence" value="ECO:0007669"/>
    <property type="project" value="UniProtKB-KW"/>
</dbReference>
<dbReference type="InterPro" id="IPR013154">
    <property type="entry name" value="ADH-like_N"/>
</dbReference>
<keyword evidence="3" id="KW-0560">Oxidoreductase</keyword>
<evidence type="ECO:0000313" key="5">
    <source>
        <dbReference type="EMBL" id="GCE12742.1"/>
    </source>
</evidence>
<dbReference type="SMART" id="SM00829">
    <property type="entry name" value="PKS_ER"/>
    <property type="match status" value="1"/>
</dbReference>
<proteinExistence type="predicted"/>
<dbReference type="InterPro" id="IPR050129">
    <property type="entry name" value="Zn_alcohol_dh"/>
</dbReference>
<dbReference type="InterPro" id="IPR020843">
    <property type="entry name" value="ER"/>
</dbReference>
<dbReference type="PANTHER" id="PTHR43401:SF2">
    <property type="entry name" value="L-THREONINE 3-DEHYDROGENASE"/>
    <property type="match status" value="1"/>
</dbReference>
<dbReference type="Pfam" id="PF08240">
    <property type="entry name" value="ADH_N"/>
    <property type="match status" value="1"/>
</dbReference>
<reference evidence="6" key="1">
    <citation type="submission" date="2018-12" db="EMBL/GenBank/DDBJ databases">
        <title>Tengunoibacter tsumagoiensis gen. nov., sp. nov., Dictyobacter kobayashii sp. nov., D. alpinus sp. nov., and D. joshuensis sp. nov. and description of Dictyobacteraceae fam. nov. within the order Ktedonobacterales isolated from Tengu-no-mugimeshi.</title>
        <authorList>
            <person name="Wang C.M."/>
            <person name="Zheng Y."/>
            <person name="Sakai Y."/>
            <person name="Toyoda A."/>
            <person name="Minakuchi Y."/>
            <person name="Abe K."/>
            <person name="Yokota A."/>
            <person name="Yabe S."/>
        </authorList>
    </citation>
    <scope>NUCLEOTIDE SEQUENCE [LARGE SCALE GENOMIC DNA]</scope>
    <source>
        <strain evidence="6">Uno3</strain>
    </source>
</reference>
<keyword evidence="6" id="KW-1185">Reference proteome</keyword>
<accession>A0A402A108</accession>
<dbReference type="EMBL" id="BIFR01000001">
    <property type="protein sequence ID" value="GCE12742.1"/>
    <property type="molecule type" value="Genomic_DNA"/>
</dbReference>